<feature type="compositionally biased region" description="Basic and acidic residues" evidence="7">
    <location>
        <begin position="273"/>
        <end position="282"/>
    </location>
</feature>
<dbReference type="SUPFAM" id="SSF56219">
    <property type="entry name" value="DNase I-like"/>
    <property type="match status" value="1"/>
</dbReference>
<evidence type="ECO:0000256" key="3">
    <source>
        <dbReference type="ARBA" id="ARBA00022801"/>
    </source>
</evidence>
<keyword evidence="4 5" id="KW-0460">Magnesium</keyword>
<feature type="domain" description="Endonuclease/exonuclease/phosphatase" evidence="8">
    <location>
        <begin position="307"/>
        <end position="533"/>
    </location>
</feature>
<evidence type="ECO:0000256" key="1">
    <source>
        <dbReference type="ARBA" id="ARBA00007092"/>
    </source>
</evidence>
<dbReference type="Pfam" id="PF03372">
    <property type="entry name" value="Exo_endo_phos"/>
    <property type="match status" value="1"/>
</dbReference>
<keyword evidence="5" id="KW-0464">Manganese</keyword>
<dbReference type="PANTHER" id="PTHR22748">
    <property type="entry name" value="AP ENDONUCLEASE"/>
    <property type="match status" value="1"/>
</dbReference>
<gene>
    <name evidence="9" type="ORF">CBR_g32636</name>
</gene>
<dbReference type="GO" id="GO:0008081">
    <property type="term" value="F:phosphoric diester hydrolase activity"/>
    <property type="evidence" value="ECO:0007669"/>
    <property type="project" value="TreeGrafter"/>
</dbReference>
<comment type="similarity">
    <text evidence="1">Belongs to the DNA repair enzymes AP/ExoA family.</text>
</comment>
<dbReference type="GO" id="GO:0005634">
    <property type="term" value="C:nucleus"/>
    <property type="evidence" value="ECO:0007669"/>
    <property type="project" value="TreeGrafter"/>
</dbReference>
<dbReference type="Gene3D" id="3.60.10.10">
    <property type="entry name" value="Endonuclease/exonuclease/phosphatase"/>
    <property type="match status" value="1"/>
</dbReference>
<organism evidence="9 10">
    <name type="scientific">Chara braunii</name>
    <name type="common">Braun's stonewort</name>
    <dbReference type="NCBI Taxonomy" id="69332"/>
    <lineage>
        <taxon>Eukaryota</taxon>
        <taxon>Viridiplantae</taxon>
        <taxon>Streptophyta</taxon>
        <taxon>Charophyceae</taxon>
        <taxon>Charales</taxon>
        <taxon>Characeae</taxon>
        <taxon>Chara</taxon>
    </lineage>
</organism>
<dbReference type="GO" id="GO:0006284">
    <property type="term" value="P:base-excision repair"/>
    <property type="evidence" value="ECO:0007669"/>
    <property type="project" value="TreeGrafter"/>
</dbReference>
<evidence type="ECO:0000313" key="10">
    <source>
        <dbReference type="Proteomes" id="UP000265515"/>
    </source>
</evidence>
<feature type="binding site" evidence="5">
    <location>
        <position position="342"/>
    </location>
    <ligand>
        <name>Mg(2+)</name>
        <dbReference type="ChEBI" id="CHEBI:18420"/>
        <label>1</label>
    </ligand>
</feature>
<dbReference type="EMBL" id="BFEA01000381">
    <property type="protein sequence ID" value="GBG81643.1"/>
    <property type="molecule type" value="Genomic_DNA"/>
</dbReference>
<dbReference type="GO" id="GO:0008311">
    <property type="term" value="F:double-stranded DNA 3'-5' DNA exonuclease activity"/>
    <property type="evidence" value="ECO:0007669"/>
    <property type="project" value="TreeGrafter"/>
</dbReference>
<feature type="region of interest" description="Disordered" evidence="7">
    <location>
        <begin position="273"/>
        <end position="299"/>
    </location>
</feature>
<evidence type="ECO:0000256" key="7">
    <source>
        <dbReference type="SAM" id="MobiDB-lite"/>
    </source>
</evidence>
<evidence type="ECO:0000256" key="6">
    <source>
        <dbReference type="PIRSR" id="PIRSR604808-3"/>
    </source>
</evidence>
<dbReference type="OrthoDB" id="8961218at2759"/>
<dbReference type="InterPro" id="IPR004808">
    <property type="entry name" value="AP_endonuc_1"/>
</dbReference>
<evidence type="ECO:0000256" key="4">
    <source>
        <dbReference type="ARBA" id="ARBA00022842"/>
    </source>
</evidence>
<dbReference type="Gramene" id="GBG81643">
    <property type="protein sequence ID" value="GBG81643"/>
    <property type="gene ID" value="CBR_g32636"/>
</dbReference>
<dbReference type="GO" id="GO:0003906">
    <property type="term" value="F:DNA-(apurinic or apyrimidinic site) endonuclease activity"/>
    <property type="evidence" value="ECO:0007669"/>
    <property type="project" value="TreeGrafter"/>
</dbReference>
<dbReference type="PANTHER" id="PTHR22748:SF4">
    <property type="entry name" value="DNA-(APURINIC OR APYRIMIDINIC SITE) ENDONUCLEASE 2"/>
    <property type="match status" value="1"/>
</dbReference>
<proteinExistence type="inferred from homology"/>
<feature type="binding site" evidence="5">
    <location>
        <position position="446"/>
    </location>
    <ligand>
        <name>Mg(2+)</name>
        <dbReference type="ChEBI" id="CHEBI:18420"/>
        <label>1</label>
    </ligand>
</feature>
<dbReference type="GO" id="GO:0046872">
    <property type="term" value="F:metal ion binding"/>
    <property type="evidence" value="ECO:0007669"/>
    <property type="project" value="UniProtKB-KW"/>
</dbReference>
<dbReference type="STRING" id="69332.A0A388LHD9"/>
<name>A0A388LHD9_CHABU</name>
<evidence type="ECO:0000313" key="9">
    <source>
        <dbReference type="EMBL" id="GBG81643.1"/>
    </source>
</evidence>
<keyword evidence="3" id="KW-0378">Hydrolase</keyword>
<accession>A0A388LHD9</accession>
<evidence type="ECO:0000259" key="8">
    <source>
        <dbReference type="Pfam" id="PF03372"/>
    </source>
</evidence>
<sequence length="796" mass="92484">MDQANRQERPEANEVPVSEEDRIMFLIAKCYEDDIFPENLKHGEFVMENGVWIFKVNARIDRLTTAWLKERTVTVIFQGEARDLSVKTREDFILAYENGWFRKKTFTRGFKRGRVHGEGPNVMSYVVKAREIAQWLIAKAEDVVVIRGVEYCMLFKPWMTRAELAAQRRQEDETKVVALRVPLRAMFHIGDLVAQAMGPIIHRHPPEPDPSRPKLMNLKFDIAREVEERFEEKLPMKLEDGEMYEVQLVCKATSWWTRCRWWFHTENEGCPRAEEGVGEGREAPNSNNQRQQRRETTSSHMGRIRIGTWNVKGLGDTGGRQKGRRLKQWIHDKNIDIAIVQETKLSEAKLAQLTDWLDGPQLWSAARGSKGGTVILVHRRIEAELLDYDPDLWGRWVWLKLLIEGTVLVVATMYAPNEPNDRLQSIRALSYCLPRTEHMVIGGNWNLLSCPGLDSEAVDSLRRDREASLQWKEAWGLVDIFRVLHPRESGFSWFPYAASAAGAKRRLDFFLATGACTQNTQTVSESNTGMSDHKPVIMEMNWTQGNRRGRGHFIPNTANLEDTGWVDWTEKHWRTWQETRAHFDTFEDWMDAGLRIISLKYETFSVIAAYRRNKEERTMLKRIEEAEANMNGHSISELAWAEERTLRMGEWEQLQIEKRARWDMILKEKGIVVSDRMSKQCFLKLLPKRNLTPMRELQHPHLQGMEMAQSNEAMCEYAAAYFKDILATRKFFWDWETDLTKESSFWDTFTPRITEGGRRDMNRPVTAQELKETVKSMAPGKAPGYGGLPVEFYNTC</sequence>
<dbReference type="InterPro" id="IPR036691">
    <property type="entry name" value="Endo/exonu/phosph_ase_sf"/>
</dbReference>
<feature type="binding site" evidence="5">
    <location>
        <position position="533"/>
    </location>
    <ligand>
        <name>Mg(2+)</name>
        <dbReference type="ChEBI" id="CHEBI:18420"/>
        <label>1</label>
    </ligand>
</feature>
<feature type="site" description="Interaction with DNA substrate" evidence="6">
    <location>
        <position position="533"/>
    </location>
</feature>
<reference evidence="9 10" key="1">
    <citation type="journal article" date="2018" name="Cell">
        <title>The Chara Genome: Secondary Complexity and Implications for Plant Terrestrialization.</title>
        <authorList>
            <person name="Nishiyama T."/>
            <person name="Sakayama H."/>
            <person name="Vries J.D."/>
            <person name="Buschmann H."/>
            <person name="Saint-Marcoux D."/>
            <person name="Ullrich K.K."/>
            <person name="Haas F.B."/>
            <person name="Vanderstraeten L."/>
            <person name="Becker D."/>
            <person name="Lang D."/>
            <person name="Vosolsobe S."/>
            <person name="Rombauts S."/>
            <person name="Wilhelmsson P.K.I."/>
            <person name="Janitza P."/>
            <person name="Kern R."/>
            <person name="Heyl A."/>
            <person name="Rumpler F."/>
            <person name="Villalobos L.I.A.C."/>
            <person name="Clay J.M."/>
            <person name="Skokan R."/>
            <person name="Toyoda A."/>
            <person name="Suzuki Y."/>
            <person name="Kagoshima H."/>
            <person name="Schijlen E."/>
            <person name="Tajeshwar N."/>
            <person name="Catarino B."/>
            <person name="Hetherington A.J."/>
            <person name="Saltykova A."/>
            <person name="Bonnot C."/>
            <person name="Breuninger H."/>
            <person name="Symeonidi A."/>
            <person name="Radhakrishnan G.V."/>
            <person name="Van Nieuwerburgh F."/>
            <person name="Deforce D."/>
            <person name="Chang C."/>
            <person name="Karol K.G."/>
            <person name="Hedrich R."/>
            <person name="Ulvskov P."/>
            <person name="Glockner G."/>
            <person name="Delwiche C.F."/>
            <person name="Petrasek J."/>
            <person name="Van de Peer Y."/>
            <person name="Friml J."/>
            <person name="Beilby M."/>
            <person name="Dolan L."/>
            <person name="Kohara Y."/>
            <person name="Sugano S."/>
            <person name="Fujiyama A."/>
            <person name="Delaux P.-M."/>
            <person name="Quint M."/>
            <person name="TheiBen G."/>
            <person name="Hagemann M."/>
            <person name="Harholt J."/>
            <person name="Dunand C."/>
            <person name="Zachgo S."/>
            <person name="Langdale J."/>
            <person name="Maumus F."/>
            <person name="Straeten D.V.D."/>
            <person name="Gould S.B."/>
            <person name="Rensing S.A."/>
        </authorList>
    </citation>
    <scope>NUCLEOTIDE SEQUENCE [LARGE SCALE GENOMIC DNA]</scope>
    <source>
        <strain evidence="9 10">S276</strain>
    </source>
</reference>
<feature type="site" description="Transition state stabilizer" evidence="6">
    <location>
        <position position="446"/>
    </location>
</feature>
<keyword evidence="2 5" id="KW-0479">Metal-binding</keyword>
<dbReference type="InterPro" id="IPR005135">
    <property type="entry name" value="Endo/exonuclease/phosphatase"/>
</dbReference>
<dbReference type="AlphaFoldDB" id="A0A388LHD9"/>
<evidence type="ECO:0000256" key="2">
    <source>
        <dbReference type="ARBA" id="ARBA00022723"/>
    </source>
</evidence>
<feature type="binding site" evidence="5">
    <location>
        <position position="310"/>
    </location>
    <ligand>
        <name>Mg(2+)</name>
        <dbReference type="ChEBI" id="CHEBI:18420"/>
        <label>1</label>
    </ligand>
</feature>
<protein>
    <recommendedName>
        <fullName evidence="8">Endonuclease/exonuclease/phosphatase domain-containing protein</fullName>
    </recommendedName>
</protein>
<dbReference type="Proteomes" id="UP000265515">
    <property type="component" value="Unassembled WGS sequence"/>
</dbReference>
<comment type="cofactor">
    <cofactor evidence="5">
        <name>Mg(2+)</name>
        <dbReference type="ChEBI" id="CHEBI:18420"/>
    </cofactor>
    <cofactor evidence="5">
        <name>Mn(2+)</name>
        <dbReference type="ChEBI" id="CHEBI:29035"/>
    </cofactor>
    <text evidence="5">Probably binds two magnesium or manganese ions per subunit.</text>
</comment>
<feature type="site" description="Important for catalytic activity" evidence="6">
    <location>
        <position position="508"/>
    </location>
</feature>
<dbReference type="CDD" id="cd09076">
    <property type="entry name" value="L1-EN"/>
    <property type="match status" value="1"/>
</dbReference>
<comment type="caution">
    <text evidence="9">The sequence shown here is derived from an EMBL/GenBank/DDBJ whole genome shotgun (WGS) entry which is preliminary data.</text>
</comment>
<keyword evidence="10" id="KW-1185">Reference proteome</keyword>
<evidence type="ECO:0000256" key="5">
    <source>
        <dbReference type="PIRSR" id="PIRSR604808-2"/>
    </source>
</evidence>
<feature type="binding site" evidence="5">
    <location>
        <position position="532"/>
    </location>
    <ligand>
        <name>Mg(2+)</name>
        <dbReference type="ChEBI" id="CHEBI:18420"/>
        <label>1</label>
    </ligand>
</feature>